<protein>
    <submittedName>
        <fullName evidence="2">Subunit of the RNA polymerase II mediator complex</fullName>
    </submittedName>
</protein>
<accession>A0A545V7F6</accession>
<feature type="region of interest" description="Disordered" evidence="1">
    <location>
        <begin position="1"/>
        <end position="106"/>
    </location>
</feature>
<dbReference type="AlphaFoldDB" id="A0A545V7F6"/>
<dbReference type="STRING" id="43265.A0A545V7F6"/>
<dbReference type="Proteomes" id="UP000315783">
    <property type="component" value="Unassembled WGS sequence"/>
</dbReference>
<feature type="compositionally biased region" description="Low complexity" evidence="1">
    <location>
        <begin position="74"/>
        <end position="91"/>
    </location>
</feature>
<name>A0A545V7F6_9HYPO</name>
<keyword evidence="3" id="KW-1185">Reference proteome</keyword>
<dbReference type="OrthoDB" id="37659at2759"/>
<sequence>MASEKASEKALLAQPAQAPQEMPTEAYPASDNYAPRASTGGVPTLEDPFNFPTDEALPAYSAHPSDASAPPTFADGAGPSSSVSASAAVSSPTPPGAPGAAARPPSSMKPIAIPQVVPDASSPFLGAYPPCLLARGITERSWQAFLETVSAFLTAKVGDRAVRHAGDMAKHLASDTTNLGKNIANHGKSLGKDIARHAKRGNIFGVAATLVAGAVSLPVMTALGAVGTVTRLPGAAVGAVTRKPKTPADRVNAYNAVANGKWLHQRGLHVQLVDTPGLAHVLALPTPQLLAIARSGKAEGSAEGMLRALDMHIEPLRVPAESTLGLSDKTLWLVLVEFEPEELEAALAREEEEKKTEEELAEGRLGRRKREY</sequence>
<gene>
    <name evidence="2" type="ORF">IF1G_03399</name>
</gene>
<evidence type="ECO:0000313" key="2">
    <source>
        <dbReference type="EMBL" id="TQV97656.1"/>
    </source>
</evidence>
<feature type="region of interest" description="Disordered" evidence="1">
    <location>
        <begin position="348"/>
        <end position="372"/>
    </location>
</feature>
<organism evidence="2 3">
    <name type="scientific">Cordyceps javanica</name>
    <dbReference type="NCBI Taxonomy" id="43265"/>
    <lineage>
        <taxon>Eukaryota</taxon>
        <taxon>Fungi</taxon>
        <taxon>Dikarya</taxon>
        <taxon>Ascomycota</taxon>
        <taxon>Pezizomycotina</taxon>
        <taxon>Sordariomycetes</taxon>
        <taxon>Hypocreomycetidae</taxon>
        <taxon>Hypocreales</taxon>
        <taxon>Cordycipitaceae</taxon>
        <taxon>Cordyceps</taxon>
    </lineage>
</organism>
<evidence type="ECO:0000256" key="1">
    <source>
        <dbReference type="SAM" id="MobiDB-lite"/>
    </source>
</evidence>
<proteinExistence type="predicted"/>
<reference evidence="2 3" key="1">
    <citation type="journal article" date="2019" name="Appl. Microbiol. Biotechnol.">
        <title>Genome sequence of Isaria javanica and comparative genome analysis insights into family S53 peptidase evolution in fungal entomopathogens.</title>
        <authorList>
            <person name="Lin R."/>
            <person name="Zhang X."/>
            <person name="Xin B."/>
            <person name="Zou M."/>
            <person name="Gao Y."/>
            <person name="Qin F."/>
            <person name="Hu Q."/>
            <person name="Xie B."/>
            <person name="Cheng X."/>
        </authorList>
    </citation>
    <scope>NUCLEOTIDE SEQUENCE [LARGE SCALE GENOMIC DNA]</scope>
    <source>
        <strain evidence="2 3">IJ1G</strain>
    </source>
</reference>
<comment type="caution">
    <text evidence="2">The sequence shown here is derived from an EMBL/GenBank/DDBJ whole genome shotgun (WGS) entry which is preliminary data.</text>
</comment>
<evidence type="ECO:0000313" key="3">
    <source>
        <dbReference type="Proteomes" id="UP000315783"/>
    </source>
</evidence>
<feature type="compositionally biased region" description="Low complexity" evidence="1">
    <location>
        <begin position="10"/>
        <end position="20"/>
    </location>
</feature>
<dbReference type="EMBL" id="SPUK01000004">
    <property type="protein sequence ID" value="TQV97656.1"/>
    <property type="molecule type" value="Genomic_DNA"/>
</dbReference>